<reference evidence="12 13" key="1">
    <citation type="submission" date="2016-01" db="EMBL/GenBank/DDBJ databases">
        <title>Draft genome sequences of Microbacterium laevaniformans LCDC 91-0039 and the type strain of Microbacterium hominis LCDC 84-209.</title>
        <authorList>
            <person name="Bernier A.-M."/>
            <person name="Bernard K."/>
        </authorList>
    </citation>
    <scope>NUCLEOTIDE SEQUENCE [LARGE SCALE GENOMIC DNA]</scope>
    <source>
        <strain evidence="12 13">LCDC 91-0039</strain>
    </source>
</reference>
<keyword evidence="12" id="KW-0378">Hydrolase</keyword>
<comment type="subcellular location">
    <subcellularLocation>
        <location evidence="1">Cell membrane</location>
        <topology evidence="1">Multi-pass membrane protein</topology>
    </subcellularLocation>
</comment>
<dbReference type="InterPro" id="IPR008250">
    <property type="entry name" value="ATPase_P-typ_transduc_dom_A_sf"/>
</dbReference>
<accession>A0A150HHY6</accession>
<dbReference type="InterPro" id="IPR018303">
    <property type="entry name" value="ATPase_P-typ_P_site"/>
</dbReference>
<dbReference type="Gene3D" id="3.40.1110.10">
    <property type="entry name" value="Calcium-transporting ATPase, cytoplasmic domain N"/>
    <property type="match status" value="1"/>
</dbReference>
<keyword evidence="10" id="KW-1003">Cell membrane</keyword>
<keyword evidence="6 10" id="KW-0067">ATP-binding</keyword>
<dbReference type="FunFam" id="2.70.150.10:FF:000002">
    <property type="entry name" value="Copper-transporting ATPase 1, putative"/>
    <property type="match status" value="1"/>
</dbReference>
<organism evidence="12 13">
    <name type="scientific">Microbacterium laevaniformans</name>
    <dbReference type="NCBI Taxonomy" id="36807"/>
    <lineage>
        <taxon>Bacteria</taxon>
        <taxon>Bacillati</taxon>
        <taxon>Actinomycetota</taxon>
        <taxon>Actinomycetes</taxon>
        <taxon>Micrococcales</taxon>
        <taxon>Microbacteriaceae</taxon>
        <taxon>Microbacterium</taxon>
    </lineage>
</organism>
<dbReference type="Pfam" id="PF00122">
    <property type="entry name" value="E1-E2_ATPase"/>
    <property type="match status" value="1"/>
</dbReference>
<dbReference type="InterPro" id="IPR036412">
    <property type="entry name" value="HAD-like_sf"/>
</dbReference>
<dbReference type="GO" id="GO:0043682">
    <property type="term" value="F:P-type divalent copper transporter activity"/>
    <property type="evidence" value="ECO:0007669"/>
    <property type="project" value="TreeGrafter"/>
</dbReference>
<dbReference type="InterPro" id="IPR001757">
    <property type="entry name" value="P_typ_ATPase"/>
</dbReference>
<dbReference type="PROSITE" id="PS01229">
    <property type="entry name" value="COF_2"/>
    <property type="match status" value="1"/>
</dbReference>
<dbReference type="PROSITE" id="PS00154">
    <property type="entry name" value="ATPASE_E1_E2"/>
    <property type="match status" value="1"/>
</dbReference>
<comment type="similarity">
    <text evidence="2 10">Belongs to the cation transport ATPase (P-type) (TC 3.A.3) family. Type IB subfamily.</text>
</comment>
<dbReference type="SUPFAM" id="SSF56784">
    <property type="entry name" value="HAD-like"/>
    <property type="match status" value="1"/>
</dbReference>
<dbReference type="SFLD" id="SFLDG00002">
    <property type="entry name" value="C1.7:_P-type_atpase_like"/>
    <property type="match status" value="1"/>
</dbReference>
<dbReference type="GO" id="GO:0005507">
    <property type="term" value="F:copper ion binding"/>
    <property type="evidence" value="ECO:0007669"/>
    <property type="project" value="TreeGrafter"/>
</dbReference>
<dbReference type="InterPro" id="IPR023299">
    <property type="entry name" value="ATPase_P-typ_cyto_dom_N"/>
</dbReference>
<evidence type="ECO:0000313" key="13">
    <source>
        <dbReference type="Proteomes" id="UP000075357"/>
    </source>
</evidence>
<evidence type="ECO:0000256" key="9">
    <source>
        <dbReference type="ARBA" id="ARBA00023136"/>
    </source>
</evidence>
<feature type="transmembrane region" description="Helical" evidence="10">
    <location>
        <begin position="150"/>
        <end position="175"/>
    </location>
</feature>
<dbReference type="SUPFAM" id="SSF81665">
    <property type="entry name" value="Calcium ATPase, transmembrane domain M"/>
    <property type="match status" value="1"/>
</dbReference>
<dbReference type="EC" id="3.6.3.54" evidence="12"/>
<evidence type="ECO:0000256" key="2">
    <source>
        <dbReference type="ARBA" id="ARBA00006024"/>
    </source>
</evidence>
<evidence type="ECO:0000256" key="6">
    <source>
        <dbReference type="ARBA" id="ARBA00022840"/>
    </source>
</evidence>
<evidence type="ECO:0000256" key="5">
    <source>
        <dbReference type="ARBA" id="ARBA00022741"/>
    </source>
</evidence>
<feature type="transmembrane region" description="Helical" evidence="10">
    <location>
        <begin position="485"/>
        <end position="503"/>
    </location>
</feature>
<dbReference type="PRINTS" id="PR00120">
    <property type="entry name" value="HATPASE"/>
</dbReference>
<dbReference type="Proteomes" id="UP000075357">
    <property type="component" value="Unassembled WGS sequence"/>
</dbReference>
<name>A0A150HHY6_9MICO</name>
<keyword evidence="8 10" id="KW-1133">Transmembrane helix</keyword>
<dbReference type="InterPro" id="IPR023298">
    <property type="entry name" value="ATPase_P-typ_TM_dom_sf"/>
</dbReference>
<gene>
    <name evidence="12" type="primary">ctpV_1</name>
    <name evidence="12" type="ORF">Mlaev_00860</name>
</gene>
<dbReference type="AlphaFoldDB" id="A0A150HHY6"/>
<evidence type="ECO:0000256" key="4">
    <source>
        <dbReference type="ARBA" id="ARBA00022723"/>
    </source>
</evidence>
<dbReference type="InterPro" id="IPR027256">
    <property type="entry name" value="P-typ_ATPase_IB"/>
</dbReference>
<evidence type="ECO:0000256" key="1">
    <source>
        <dbReference type="ARBA" id="ARBA00004651"/>
    </source>
</evidence>
<dbReference type="GO" id="GO:0005886">
    <property type="term" value="C:plasma membrane"/>
    <property type="evidence" value="ECO:0007669"/>
    <property type="project" value="UniProtKB-SubCell"/>
</dbReference>
<dbReference type="GO" id="GO:0005524">
    <property type="term" value="F:ATP binding"/>
    <property type="evidence" value="ECO:0007669"/>
    <property type="project" value="UniProtKB-UniRule"/>
</dbReference>
<protein>
    <submittedName>
        <fullName evidence="12">Putative copper-exporting P-type ATPase V</fullName>
        <ecNumber evidence="12">3.6.3.54</ecNumber>
    </submittedName>
</protein>
<dbReference type="Pfam" id="PF00702">
    <property type="entry name" value="Hydrolase"/>
    <property type="match status" value="1"/>
</dbReference>
<evidence type="ECO:0000313" key="12">
    <source>
        <dbReference type="EMBL" id="KXZ61220.1"/>
    </source>
</evidence>
<dbReference type="PRINTS" id="PR00119">
    <property type="entry name" value="CATATPASE"/>
</dbReference>
<dbReference type="Gene3D" id="3.40.50.1000">
    <property type="entry name" value="HAD superfamily/HAD-like"/>
    <property type="match status" value="1"/>
</dbReference>
<sequence>MDLSARDVELEDGRRVPIEALGVGDLFVVRPGEKVATDGVVRSGRASVDESMITGESVPIDVEAGSAVTGGTIAADGRLVVEATSIGDDTRLARMARLIEDAQAGKSRVQRLADRISGIFVPVVIGLSLLTLLVWLLVGGFTGQALASGFTAAVAVLIIACPCALGLATPIAILVGTGRGAQLGVLITGPEALEAADRIDTVILDKTGTVTEGAMTVAAVTPIGGADIAMVRLLVGSLERASEHPVARAVAALAENPREVSDFAGRAGLGVTGVVDGHRVFAGRPAFALDQAAASDPERAGAVEDAVDRAQRGGATAIVAGWDGRINAVIAVADTVRHDSAQTVTALREMGLEVVLLTGDNAGAARAVAGAVGIREVIAGVLPEGKVAEVERLRAVGHRVAMVGDGVNDAAALATADLGIAMGSGTDAAMHASDIAVTGSGLSPVLTAIRLSRRTMRIIRGNLFWAFAYNVAALPLAALGVLNPMIAGAAMAFSSVFVVLNSLRLRR</sequence>
<evidence type="ECO:0000259" key="11">
    <source>
        <dbReference type="Pfam" id="PF00122"/>
    </source>
</evidence>
<dbReference type="SFLD" id="SFLDF00027">
    <property type="entry name" value="p-type_atpase"/>
    <property type="match status" value="1"/>
</dbReference>
<feature type="transmembrane region" description="Helical" evidence="10">
    <location>
        <begin position="462"/>
        <end position="479"/>
    </location>
</feature>
<evidence type="ECO:0000256" key="7">
    <source>
        <dbReference type="ARBA" id="ARBA00022967"/>
    </source>
</evidence>
<keyword evidence="4 10" id="KW-0479">Metal-binding</keyword>
<dbReference type="NCBIfam" id="TIGR01511">
    <property type="entry name" value="ATPase-IB1_Cu"/>
    <property type="match status" value="1"/>
</dbReference>
<dbReference type="PANTHER" id="PTHR43520:SF8">
    <property type="entry name" value="P-TYPE CU(+) TRANSPORTER"/>
    <property type="match status" value="1"/>
</dbReference>
<dbReference type="Gene3D" id="2.70.150.10">
    <property type="entry name" value="Calcium-transporting ATPase, cytoplasmic transduction domain A"/>
    <property type="match status" value="1"/>
</dbReference>
<feature type="transmembrane region" description="Helical" evidence="10">
    <location>
        <begin position="116"/>
        <end position="138"/>
    </location>
</feature>
<dbReference type="EMBL" id="LRAD01000022">
    <property type="protein sequence ID" value="KXZ61220.1"/>
    <property type="molecule type" value="Genomic_DNA"/>
</dbReference>
<evidence type="ECO:0000256" key="10">
    <source>
        <dbReference type="RuleBase" id="RU362081"/>
    </source>
</evidence>
<dbReference type="NCBIfam" id="TIGR01525">
    <property type="entry name" value="ATPase-IB_hvy"/>
    <property type="match status" value="1"/>
</dbReference>
<dbReference type="InterPro" id="IPR059000">
    <property type="entry name" value="ATPase_P-type_domA"/>
</dbReference>
<dbReference type="SUPFAM" id="SSF81653">
    <property type="entry name" value="Calcium ATPase, transduction domain A"/>
    <property type="match status" value="1"/>
</dbReference>
<dbReference type="InterPro" id="IPR044492">
    <property type="entry name" value="P_typ_ATPase_HD_dom"/>
</dbReference>
<comment type="caution">
    <text evidence="12">The sequence shown here is derived from an EMBL/GenBank/DDBJ whole genome shotgun (WGS) entry which is preliminary data.</text>
</comment>
<dbReference type="SFLD" id="SFLDS00003">
    <property type="entry name" value="Haloacid_Dehalogenase"/>
    <property type="match status" value="1"/>
</dbReference>
<dbReference type="NCBIfam" id="TIGR01494">
    <property type="entry name" value="ATPase_P-type"/>
    <property type="match status" value="1"/>
</dbReference>
<dbReference type="InterPro" id="IPR023214">
    <property type="entry name" value="HAD_sf"/>
</dbReference>
<keyword evidence="9 10" id="KW-0472">Membrane</keyword>
<dbReference type="PATRIC" id="fig|36807.3.peg.888"/>
<evidence type="ECO:0000256" key="8">
    <source>
        <dbReference type="ARBA" id="ARBA00022989"/>
    </source>
</evidence>
<dbReference type="STRING" id="36807.Mlaev_00860"/>
<keyword evidence="13" id="KW-1185">Reference proteome</keyword>
<dbReference type="PANTHER" id="PTHR43520">
    <property type="entry name" value="ATP7, ISOFORM B"/>
    <property type="match status" value="1"/>
</dbReference>
<keyword evidence="3 10" id="KW-0812">Transmembrane</keyword>
<keyword evidence="7" id="KW-1278">Translocase</keyword>
<evidence type="ECO:0000256" key="3">
    <source>
        <dbReference type="ARBA" id="ARBA00022692"/>
    </source>
</evidence>
<dbReference type="GO" id="GO:0055070">
    <property type="term" value="P:copper ion homeostasis"/>
    <property type="evidence" value="ECO:0007669"/>
    <property type="project" value="TreeGrafter"/>
</dbReference>
<keyword evidence="5 10" id="KW-0547">Nucleotide-binding</keyword>
<dbReference type="GO" id="GO:0016887">
    <property type="term" value="F:ATP hydrolysis activity"/>
    <property type="evidence" value="ECO:0007669"/>
    <property type="project" value="InterPro"/>
</dbReference>
<proteinExistence type="inferred from homology"/>
<feature type="domain" description="P-type ATPase A" evidence="11">
    <location>
        <begin position="14"/>
        <end position="100"/>
    </location>
</feature>